<name>A0A0P7C1A3_9BACT</name>
<keyword evidence="3" id="KW-1185">Reference proteome</keyword>
<dbReference type="RefSeq" id="WP_055148099.1">
    <property type="nucleotide sequence ID" value="NZ_JXSZ01000009.1"/>
</dbReference>
<dbReference type="AlphaFoldDB" id="A0A0P7C1A3"/>
<sequence>MKKLLALLSIVFLVSCQSQVPFSGENASLATQHQKLAILPFKVTFNEEYKQRPQRFNARPEAEYWREQERLAGLDMQKELFMQMAHQVERGRYERVIQDFNTTNQLLEQAGVRFYDIQGAAKGNLARMLGVDALIYGETEIVVTPPMMGFSNSRDGAYSAIVIYDAGSGQPVWQEHVSQRPSNQMDTPKRLADDTARSLAKMLPY</sequence>
<evidence type="ECO:0008006" key="4">
    <source>
        <dbReference type="Google" id="ProtNLM"/>
    </source>
</evidence>
<evidence type="ECO:0000313" key="2">
    <source>
        <dbReference type="EMBL" id="KPM47765.1"/>
    </source>
</evidence>
<reference evidence="2 3" key="1">
    <citation type="submission" date="2015-07" db="EMBL/GenBank/DDBJ databases">
        <title>The draft genome sequence of Leadbetterella sp. JN14-9.</title>
        <authorList>
            <person name="Liu Y."/>
            <person name="Du J."/>
            <person name="Shao Z."/>
        </authorList>
    </citation>
    <scope>NUCLEOTIDE SEQUENCE [LARGE SCALE GENOMIC DNA]</scope>
    <source>
        <strain evidence="2 3">JN14-9</strain>
    </source>
</reference>
<keyword evidence="1" id="KW-0732">Signal</keyword>
<evidence type="ECO:0000313" key="3">
    <source>
        <dbReference type="Proteomes" id="UP000050454"/>
    </source>
</evidence>
<organism evidence="2 3">
    <name type="scientific">Jiulongibacter sediminis</name>
    <dbReference type="NCBI Taxonomy" id="1605367"/>
    <lineage>
        <taxon>Bacteria</taxon>
        <taxon>Pseudomonadati</taxon>
        <taxon>Bacteroidota</taxon>
        <taxon>Cytophagia</taxon>
        <taxon>Cytophagales</taxon>
        <taxon>Leadbetterellaceae</taxon>
        <taxon>Jiulongibacter</taxon>
    </lineage>
</organism>
<feature type="signal peptide" evidence="1">
    <location>
        <begin position="1"/>
        <end position="23"/>
    </location>
</feature>
<dbReference type="OrthoDB" id="669636at2"/>
<dbReference type="Gene3D" id="3.40.50.10610">
    <property type="entry name" value="ABC-type transport auxiliary lipoprotein component"/>
    <property type="match status" value="1"/>
</dbReference>
<comment type="caution">
    <text evidence="2">The sequence shown here is derived from an EMBL/GenBank/DDBJ whole genome shotgun (WGS) entry which is preliminary data.</text>
</comment>
<proteinExistence type="predicted"/>
<protein>
    <recommendedName>
        <fullName evidence="4">DUF4136 domain-containing protein</fullName>
    </recommendedName>
</protein>
<dbReference type="EMBL" id="LGTQ01000009">
    <property type="protein sequence ID" value="KPM47765.1"/>
    <property type="molecule type" value="Genomic_DNA"/>
</dbReference>
<evidence type="ECO:0000256" key="1">
    <source>
        <dbReference type="SAM" id="SignalP"/>
    </source>
</evidence>
<accession>A0A0P7C1A3</accession>
<dbReference type="Proteomes" id="UP000050454">
    <property type="component" value="Unassembled WGS sequence"/>
</dbReference>
<gene>
    <name evidence="2" type="ORF">AFM12_10870</name>
</gene>
<dbReference type="PROSITE" id="PS51257">
    <property type="entry name" value="PROKAR_LIPOPROTEIN"/>
    <property type="match status" value="1"/>
</dbReference>
<feature type="chain" id="PRO_5006136456" description="DUF4136 domain-containing protein" evidence="1">
    <location>
        <begin position="24"/>
        <end position="205"/>
    </location>
</feature>